<evidence type="ECO:0000313" key="2">
    <source>
        <dbReference type="EMBL" id="OOK79909.1"/>
    </source>
</evidence>
<dbReference type="EMBL" id="MVBN01000002">
    <property type="protein sequence ID" value="OOK79909.1"/>
    <property type="molecule type" value="Genomic_DNA"/>
</dbReference>
<protein>
    <submittedName>
        <fullName evidence="2">Uncharacterized protein</fullName>
    </submittedName>
</protein>
<dbReference type="Proteomes" id="UP000188532">
    <property type="component" value="Unassembled WGS sequence"/>
</dbReference>
<reference evidence="3 4" key="1">
    <citation type="submission" date="2017-02" db="EMBL/GenBank/DDBJ databases">
        <title>Complete genome sequences of Mycobacterium kansasii strains isolated from rhesus macaques.</title>
        <authorList>
            <person name="Panda A."/>
            <person name="Nagaraj S."/>
            <person name="Zhao X."/>
            <person name="Tettelin H."/>
            <person name="Detolla L.J."/>
        </authorList>
    </citation>
    <scope>NUCLEOTIDE SEQUENCE [LARGE SCALE GENOMIC DNA]</scope>
    <source>
        <strain evidence="2 3">11-3469</strain>
        <strain evidence="1 4">11-3813</strain>
    </source>
</reference>
<name>A0A1V3XL38_MYCKA</name>
<proteinExistence type="predicted"/>
<evidence type="ECO:0000313" key="4">
    <source>
        <dbReference type="Proteomes" id="UP000189229"/>
    </source>
</evidence>
<sequence length="41" mass="4398">MLLPVTVTITLVGSVDVDRYDVGARAVILARIKAGIWCPSQ</sequence>
<accession>A0A1V3XL38</accession>
<dbReference type="EMBL" id="MVBM01000002">
    <property type="protein sequence ID" value="OOK79099.1"/>
    <property type="molecule type" value="Genomic_DNA"/>
</dbReference>
<dbReference type="AlphaFoldDB" id="A0A1V3XL38"/>
<evidence type="ECO:0000313" key="1">
    <source>
        <dbReference type="EMBL" id="OOK79099.1"/>
    </source>
</evidence>
<comment type="caution">
    <text evidence="2">The sequence shown here is derived from an EMBL/GenBank/DDBJ whole genome shotgun (WGS) entry which is preliminary data.</text>
</comment>
<dbReference type="Proteomes" id="UP000189229">
    <property type="component" value="Unassembled WGS sequence"/>
</dbReference>
<gene>
    <name evidence="2" type="ORF">BZL29_2603</name>
    <name evidence="1" type="ORF">BZL30_2646</name>
</gene>
<evidence type="ECO:0000313" key="3">
    <source>
        <dbReference type="Proteomes" id="UP000188532"/>
    </source>
</evidence>
<organism evidence="2 3">
    <name type="scientific">Mycobacterium kansasii</name>
    <dbReference type="NCBI Taxonomy" id="1768"/>
    <lineage>
        <taxon>Bacteria</taxon>
        <taxon>Bacillati</taxon>
        <taxon>Actinomycetota</taxon>
        <taxon>Actinomycetes</taxon>
        <taxon>Mycobacteriales</taxon>
        <taxon>Mycobacteriaceae</taxon>
        <taxon>Mycobacterium</taxon>
    </lineage>
</organism>